<feature type="compositionally biased region" description="Low complexity" evidence="1">
    <location>
        <begin position="371"/>
        <end position="384"/>
    </location>
</feature>
<evidence type="ECO:0000313" key="4">
    <source>
        <dbReference type="RefSeq" id="XP_005088851.1"/>
    </source>
</evidence>
<feature type="compositionally biased region" description="Polar residues" evidence="1">
    <location>
        <begin position="429"/>
        <end position="444"/>
    </location>
</feature>
<feature type="compositionally biased region" description="Polar residues" evidence="1">
    <location>
        <begin position="41"/>
        <end position="51"/>
    </location>
</feature>
<dbReference type="RefSeq" id="XP_005088851.1">
    <property type="nucleotide sequence ID" value="XM_005088794.3"/>
</dbReference>
<gene>
    <name evidence="4 5" type="primary">LOC101851774</name>
</gene>
<dbReference type="GeneID" id="101851774"/>
<feature type="region of interest" description="Disordered" evidence="1">
    <location>
        <begin position="484"/>
        <end position="514"/>
    </location>
</feature>
<dbReference type="InterPro" id="IPR036691">
    <property type="entry name" value="Endo/exonu/phosph_ase_sf"/>
</dbReference>
<dbReference type="InterPro" id="IPR000300">
    <property type="entry name" value="IPPc"/>
</dbReference>
<keyword evidence="3" id="KW-1185">Reference proteome</keyword>
<feature type="compositionally biased region" description="Polar residues" evidence="1">
    <location>
        <begin position="142"/>
        <end position="154"/>
    </location>
</feature>
<feature type="compositionally biased region" description="Polar residues" evidence="1">
    <location>
        <begin position="392"/>
        <end position="401"/>
    </location>
</feature>
<feature type="compositionally biased region" description="Low complexity" evidence="1">
    <location>
        <begin position="319"/>
        <end position="329"/>
    </location>
</feature>
<proteinExistence type="predicted"/>
<dbReference type="Gene3D" id="3.60.10.10">
    <property type="entry name" value="Endonuclease/exonuclease/phosphatase"/>
    <property type="match status" value="1"/>
</dbReference>
<dbReference type="PANTHER" id="PTHR47039">
    <property type="entry name" value="INOSITOL POLYPHOSPHATE 5-PHOSPHATASE E"/>
    <property type="match status" value="1"/>
</dbReference>
<dbReference type="SMART" id="SM00128">
    <property type="entry name" value="IPPc"/>
    <property type="match status" value="1"/>
</dbReference>
<accession>A0ABM1VNR8</accession>
<feature type="compositionally biased region" description="Polar residues" evidence="1">
    <location>
        <begin position="504"/>
        <end position="514"/>
    </location>
</feature>
<dbReference type="SUPFAM" id="SSF56219">
    <property type="entry name" value="DNase I-like"/>
    <property type="match status" value="1"/>
</dbReference>
<dbReference type="RefSeq" id="XP_035824060.1">
    <property type="nucleotide sequence ID" value="XM_035968167.1"/>
</dbReference>
<feature type="domain" description="Inositol polyphosphate-related phosphatase" evidence="2">
    <location>
        <begin position="562"/>
        <end position="870"/>
    </location>
</feature>
<dbReference type="Pfam" id="PF22669">
    <property type="entry name" value="Exo_endo_phos2"/>
    <property type="match status" value="1"/>
</dbReference>
<organism evidence="3 5">
    <name type="scientific">Aplysia californica</name>
    <name type="common">California sea hare</name>
    <dbReference type="NCBI Taxonomy" id="6500"/>
    <lineage>
        <taxon>Eukaryota</taxon>
        <taxon>Metazoa</taxon>
        <taxon>Spiralia</taxon>
        <taxon>Lophotrochozoa</taxon>
        <taxon>Mollusca</taxon>
        <taxon>Gastropoda</taxon>
        <taxon>Heterobranchia</taxon>
        <taxon>Euthyneura</taxon>
        <taxon>Tectipleura</taxon>
        <taxon>Aplysiida</taxon>
        <taxon>Aplysioidea</taxon>
        <taxon>Aplysiidae</taxon>
        <taxon>Aplysia</taxon>
    </lineage>
</organism>
<evidence type="ECO:0000256" key="1">
    <source>
        <dbReference type="SAM" id="MobiDB-lite"/>
    </source>
</evidence>
<sequence>MQDFESAMETDELTAKPATPRPRQKKKSTLAKLKERKQREQNSNPSVQNLEIQDEFASDPRTADGMVKDNGEMHSASNERVSFPVEKNVVPRNGTKPRPKPRSRAVSSESSMDNVEHSKAGGVFDTDEKDRRRERRLERKGSSTSMSDASTIQRLKNLKMGGEHSDSVESTISQSGFVPKPPITPRTPRTTPRTPRGYVMLSKGEKRNREPGLSGDEPEVEEKKKNSSSPLNQNSTVKSSNSSNVDLDIYSVCLSPGAVNSSNNSVDGNFEASQISSEQGGKSQRLLKRRNSKEALRMKGSGVSPSEKDNADCGKPPISRSANSVNSDRSSSHRTDGDSNAAVGGFHTSPSDLSPYTSPRDKYLKTRSRSKSPSSTVQRQSSRRSSCDRKLSPTTSKPSSETDYESRDNSQTTHASRFGQILLADPEGSNKSTQVIFSSENPHTVRSIATPPSSARLEPINSKSQPPPMTDEFCSHSMRTTYRIDPNARPATGSCRGAADKSDSGTPSTADRLSQKSFASTSVLPVITTKEARSRSYLEGSISEGTTSLLSAEELDRYFPERKVHVLVGTWNMNELKDVVSSLDDFILPEKCDYVQDIYAIGTQENAMNKKEWEVRLQETLGPSHVMFHSVTLGSLHLVVYVRRDLIWFCSTPEDNVISLRAMTMVKTKGAIGICFTLFGTSYLFINCHLTSDRDNDNSRKKNRLGDYCKVIQEMKFPKSMCNSLAAKKTADVTAMFDCVFWFGDLNFRIERKRHAVEGKVHQITAEEFPNFETLLGGDQLHKYMTEGKIFAGFQEGRINFHPTFKFDVNHDTYDSSSKNRVPSYTDRVMFRCKKKNDVTCLHYDAVMAIKISDHRPVYGQYETGVRPGKDDTVYSAGHFDRAVYMEANKRRAASQPVSKRVSSVCSLQ</sequence>
<reference evidence="4 5" key="1">
    <citation type="submission" date="2025-05" db="UniProtKB">
        <authorList>
            <consortium name="RefSeq"/>
        </authorList>
    </citation>
    <scope>IDENTIFICATION</scope>
</reference>
<feature type="compositionally biased region" description="Basic and acidic residues" evidence="1">
    <location>
        <begin position="126"/>
        <end position="141"/>
    </location>
</feature>
<evidence type="ECO:0000313" key="5">
    <source>
        <dbReference type="RefSeq" id="XP_035824060.1"/>
    </source>
</evidence>
<feature type="compositionally biased region" description="Low complexity" evidence="1">
    <location>
        <begin position="232"/>
        <end position="244"/>
    </location>
</feature>
<dbReference type="Proteomes" id="UP000694888">
    <property type="component" value="Unplaced"/>
</dbReference>
<name>A0ABM1VNR8_APLCA</name>
<feature type="compositionally biased region" description="Polar residues" evidence="1">
    <location>
        <begin position="348"/>
        <end position="357"/>
    </location>
</feature>
<feature type="compositionally biased region" description="Polar residues" evidence="1">
    <location>
        <begin position="258"/>
        <end position="282"/>
    </location>
</feature>
<dbReference type="PANTHER" id="PTHR47039:SF1">
    <property type="entry name" value="INOSITOL POLYPHOSPHATE 5-PHOSPHATASE E"/>
    <property type="match status" value="1"/>
</dbReference>
<dbReference type="InterPro" id="IPR053321">
    <property type="entry name" value="IPP-5-Phosphatase_Type_IV"/>
</dbReference>
<evidence type="ECO:0000259" key="2">
    <source>
        <dbReference type="SMART" id="SM00128"/>
    </source>
</evidence>
<feature type="compositionally biased region" description="Acidic residues" evidence="1">
    <location>
        <begin position="1"/>
        <end position="12"/>
    </location>
</feature>
<evidence type="ECO:0000313" key="3">
    <source>
        <dbReference type="Proteomes" id="UP000694888"/>
    </source>
</evidence>
<feature type="compositionally biased region" description="Low complexity" evidence="1">
    <location>
        <begin position="186"/>
        <end position="196"/>
    </location>
</feature>
<feature type="region of interest" description="Disordered" evidence="1">
    <location>
        <begin position="1"/>
        <end position="469"/>
    </location>
</feature>
<protein>
    <submittedName>
        <fullName evidence="4 5">Phosphatidylinositol polyphosphate 5-phosphatase type IV</fullName>
    </submittedName>
</protein>